<keyword evidence="1" id="KW-1133">Transmembrane helix</keyword>
<sequence>MKRPAATAVALAADPSAVTLYRLGLLGVNLGLWTLIVVIVRAL</sequence>
<dbReference type="EMBL" id="JAVDRL010000001">
    <property type="protein sequence ID" value="MDR6529712.1"/>
    <property type="molecule type" value="Genomic_DNA"/>
</dbReference>
<dbReference type="RefSeq" id="WP_255355500.1">
    <property type="nucleotide sequence ID" value="NZ_BMLD01000015.1"/>
</dbReference>
<keyword evidence="1" id="KW-0812">Transmembrane</keyword>
<evidence type="ECO:0000313" key="2">
    <source>
        <dbReference type="EMBL" id="MDR6529712.1"/>
    </source>
</evidence>
<reference evidence="2 3" key="1">
    <citation type="submission" date="2023-07" db="EMBL/GenBank/DDBJ databases">
        <title>Sorghum-associated microbial communities from plants grown in Nebraska, USA.</title>
        <authorList>
            <person name="Schachtman D."/>
        </authorList>
    </citation>
    <scope>NUCLEOTIDE SEQUENCE [LARGE SCALE GENOMIC DNA]</scope>
    <source>
        <strain evidence="2 3">DS2154</strain>
    </source>
</reference>
<protein>
    <submittedName>
        <fullName evidence="2">Uncharacterized protein</fullName>
    </submittedName>
</protein>
<name>A0ABU1MU39_9CAUL</name>
<proteinExistence type="predicted"/>
<keyword evidence="3" id="KW-1185">Reference proteome</keyword>
<comment type="caution">
    <text evidence="2">The sequence shown here is derived from an EMBL/GenBank/DDBJ whole genome shotgun (WGS) entry which is preliminary data.</text>
</comment>
<gene>
    <name evidence="2" type="ORF">J2800_000427</name>
</gene>
<dbReference type="Proteomes" id="UP001262754">
    <property type="component" value="Unassembled WGS sequence"/>
</dbReference>
<organism evidence="2 3">
    <name type="scientific">Caulobacter rhizosphaerae</name>
    <dbReference type="NCBI Taxonomy" id="2010972"/>
    <lineage>
        <taxon>Bacteria</taxon>
        <taxon>Pseudomonadati</taxon>
        <taxon>Pseudomonadota</taxon>
        <taxon>Alphaproteobacteria</taxon>
        <taxon>Caulobacterales</taxon>
        <taxon>Caulobacteraceae</taxon>
        <taxon>Caulobacter</taxon>
    </lineage>
</organism>
<accession>A0ABU1MU39</accession>
<evidence type="ECO:0000256" key="1">
    <source>
        <dbReference type="SAM" id="Phobius"/>
    </source>
</evidence>
<keyword evidence="1" id="KW-0472">Membrane</keyword>
<feature type="transmembrane region" description="Helical" evidence="1">
    <location>
        <begin position="20"/>
        <end position="40"/>
    </location>
</feature>
<evidence type="ECO:0000313" key="3">
    <source>
        <dbReference type="Proteomes" id="UP001262754"/>
    </source>
</evidence>